<protein>
    <recommendedName>
        <fullName evidence="3">N-acetyltransferase domain-containing protein</fullName>
    </recommendedName>
</protein>
<gene>
    <name evidence="4" type="ORF">Sxan_49620</name>
</gene>
<evidence type="ECO:0000259" key="3">
    <source>
        <dbReference type="PROSITE" id="PS51186"/>
    </source>
</evidence>
<keyword evidence="1" id="KW-0808">Transferase</keyword>
<dbReference type="PANTHER" id="PTHR43877">
    <property type="entry name" value="AMINOALKYLPHOSPHONATE N-ACETYLTRANSFERASE-RELATED-RELATED"/>
    <property type="match status" value="1"/>
</dbReference>
<dbReference type="InterPro" id="IPR050832">
    <property type="entry name" value="Bact_Acetyltransf"/>
</dbReference>
<name>A0A919GZ41_9ACTN</name>
<sequence>MHPPAARADSGPMTAMLTVRPAGPGDASDICALLNAVDMIEIGRPETDLGTVEADLHHPDVDLATDSWLAFEGSRLVAYALVWSDAGPGRVDGDHYVLPGRPQAALLLLERMEERAREMAAGQGPAVLRIQLNVAPTLDLALLRGRGYRTVRSYQVMTRALAPDRDLPPTPPAGLTLRHCASEEADRRRAHALVEETFAAHFGHADRPYEAWLDHLDARALDWSLVWIASLPGHGDAAVLLTRDDRTSMGWLSHIGVRQELRGRGIGGFLLRHAFAAYAARGRDTVGLGVDTDNETGALALYEAHGMGLHYAVDTWELALHSQG</sequence>
<dbReference type="SUPFAM" id="SSF55729">
    <property type="entry name" value="Acyl-CoA N-acyltransferases (Nat)"/>
    <property type="match status" value="1"/>
</dbReference>
<proteinExistence type="predicted"/>
<dbReference type="Gene3D" id="3.40.630.30">
    <property type="match status" value="1"/>
</dbReference>
<dbReference type="GO" id="GO:0016747">
    <property type="term" value="F:acyltransferase activity, transferring groups other than amino-acyl groups"/>
    <property type="evidence" value="ECO:0007669"/>
    <property type="project" value="InterPro"/>
</dbReference>
<dbReference type="PROSITE" id="PS51186">
    <property type="entry name" value="GNAT"/>
    <property type="match status" value="1"/>
</dbReference>
<reference evidence="4" key="1">
    <citation type="submission" date="2020-09" db="EMBL/GenBank/DDBJ databases">
        <title>Whole genome shotgun sequence of Streptomyces xanthophaeus NBRC 12829.</title>
        <authorList>
            <person name="Komaki H."/>
            <person name="Tamura T."/>
        </authorList>
    </citation>
    <scope>NUCLEOTIDE SEQUENCE</scope>
    <source>
        <strain evidence="4">NBRC 12829</strain>
    </source>
</reference>
<dbReference type="Pfam" id="PF00583">
    <property type="entry name" value="Acetyltransf_1"/>
    <property type="match status" value="1"/>
</dbReference>
<keyword evidence="2" id="KW-0012">Acyltransferase</keyword>
<accession>A0A919GZ41</accession>
<dbReference type="AlphaFoldDB" id="A0A919GZ41"/>
<feature type="domain" description="N-acetyltransferase" evidence="3">
    <location>
        <begin position="175"/>
        <end position="324"/>
    </location>
</feature>
<dbReference type="CDD" id="cd04301">
    <property type="entry name" value="NAT_SF"/>
    <property type="match status" value="1"/>
</dbReference>
<evidence type="ECO:0000256" key="2">
    <source>
        <dbReference type="ARBA" id="ARBA00023315"/>
    </source>
</evidence>
<evidence type="ECO:0000256" key="1">
    <source>
        <dbReference type="ARBA" id="ARBA00022679"/>
    </source>
</evidence>
<organism evidence="4 5">
    <name type="scientific">Streptomyces xanthophaeus</name>
    <dbReference type="NCBI Taxonomy" id="67385"/>
    <lineage>
        <taxon>Bacteria</taxon>
        <taxon>Bacillati</taxon>
        <taxon>Actinomycetota</taxon>
        <taxon>Actinomycetes</taxon>
        <taxon>Kitasatosporales</taxon>
        <taxon>Streptomycetaceae</taxon>
        <taxon>Streptomyces</taxon>
    </lineage>
</organism>
<dbReference type="EMBL" id="BNEE01000006">
    <property type="protein sequence ID" value="GHI87598.1"/>
    <property type="molecule type" value="Genomic_DNA"/>
</dbReference>
<comment type="caution">
    <text evidence="4">The sequence shown here is derived from an EMBL/GenBank/DDBJ whole genome shotgun (WGS) entry which is preliminary data.</text>
</comment>
<keyword evidence="5" id="KW-1185">Reference proteome</keyword>
<evidence type="ECO:0000313" key="4">
    <source>
        <dbReference type="EMBL" id="GHI87598.1"/>
    </source>
</evidence>
<dbReference type="InterPro" id="IPR016181">
    <property type="entry name" value="Acyl_CoA_acyltransferase"/>
</dbReference>
<dbReference type="InterPro" id="IPR000182">
    <property type="entry name" value="GNAT_dom"/>
</dbReference>
<dbReference type="Proteomes" id="UP000600026">
    <property type="component" value="Unassembled WGS sequence"/>
</dbReference>
<evidence type="ECO:0000313" key="5">
    <source>
        <dbReference type="Proteomes" id="UP000600026"/>
    </source>
</evidence>